<dbReference type="AlphaFoldDB" id="A0A173XZJ2"/>
<feature type="domain" description="Type II secretion system protein GspF" evidence="7">
    <location>
        <begin position="76"/>
        <end position="206"/>
    </location>
</feature>
<organism evidence="8 10">
    <name type="scientific">[Ruminococcus] torques</name>
    <dbReference type="NCBI Taxonomy" id="33039"/>
    <lineage>
        <taxon>Bacteria</taxon>
        <taxon>Bacillati</taxon>
        <taxon>Bacillota</taxon>
        <taxon>Clostridia</taxon>
        <taxon>Lachnospirales</taxon>
        <taxon>Lachnospiraceae</taxon>
        <taxon>Mediterraneibacter</taxon>
    </lineage>
</organism>
<dbReference type="Pfam" id="PF00482">
    <property type="entry name" value="T2SSF"/>
    <property type="match status" value="1"/>
</dbReference>
<dbReference type="Proteomes" id="UP000292665">
    <property type="component" value="Unassembled WGS sequence"/>
</dbReference>
<feature type="transmembrane region" description="Helical" evidence="6">
    <location>
        <begin position="42"/>
        <end position="57"/>
    </location>
</feature>
<keyword evidence="3 6" id="KW-0812">Transmembrane</keyword>
<sequence>MKIPENLWLQDIKKTEYIFLAVKSIAVILLITYVFYESFLPIFFMIPIWVIYARDGLRDLCRKKEKEFRVQFSNAIQAMGAALKAGYSVENAIREAEKDLAPMYEENVRIRKEFRKMVHQLDMKMPAVSVMEQFSERMKQEDTEDFVTVFSSAKMSGGDSISIIRNAVKIISGKIDTEQEIQTMFASKKLEFEIMCAVPFFIILYMKLTFGEFLSVLYENAAGRCFMTICLIVYIAAYSFGRKIIHIEV</sequence>
<dbReference type="PANTHER" id="PTHR35007:SF1">
    <property type="entry name" value="PILUS ASSEMBLY PROTEIN"/>
    <property type="match status" value="1"/>
</dbReference>
<dbReference type="EMBL" id="CYZO01000002">
    <property type="protein sequence ID" value="CUN56416.1"/>
    <property type="molecule type" value="Genomic_DNA"/>
</dbReference>
<dbReference type="InterPro" id="IPR018076">
    <property type="entry name" value="T2SS_GspF_dom"/>
</dbReference>
<evidence type="ECO:0000256" key="1">
    <source>
        <dbReference type="ARBA" id="ARBA00004651"/>
    </source>
</evidence>
<dbReference type="Proteomes" id="UP000095787">
    <property type="component" value="Unassembled WGS sequence"/>
</dbReference>
<dbReference type="GO" id="GO:0005886">
    <property type="term" value="C:plasma membrane"/>
    <property type="evidence" value="ECO:0007669"/>
    <property type="project" value="UniProtKB-SubCell"/>
</dbReference>
<keyword evidence="5 6" id="KW-0472">Membrane</keyword>
<evidence type="ECO:0000313" key="9">
    <source>
        <dbReference type="EMBL" id="RYS79352.1"/>
    </source>
</evidence>
<name>A0A173XZJ2_9FIRM</name>
<evidence type="ECO:0000256" key="5">
    <source>
        <dbReference type="ARBA" id="ARBA00023136"/>
    </source>
</evidence>
<evidence type="ECO:0000256" key="2">
    <source>
        <dbReference type="ARBA" id="ARBA00022475"/>
    </source>
</evidence>
<evidence type="ECO:0000313" key="10">
    <source>
        <dbReference type="Proteomes" id="UP000095787"/>
    </source>
</evidence>
<proteinExistence type="predicted"/>
<keyword evidence="4 6" id="KW-1133">Transmembrane helix</keyword>
<dbReference type="EMBL" id="RCYR01000015">
    <property type="protein sequence ID" value="RYS79352.1"/>
    <property type="molecule type" value="Genomic_DNA"/>
</dbReference>
<dbReference type="RefSeq" id="WP_022003182.1">
    <property type="nucleotide sequence ID" value="NZ_CATVPX010000033.1"/>
</dbReference>
<feature type="transmembrane region" description="Helical" evidence="6">
    <location>
        <begin position="221"/>
        <end position="241"/>
    </location>
</feature>
<evidence type="ECO:0000256" key="6">
    <source>
        <dbReference type="SAM" id="Phobius"/>
    </source>
</evidence>
<dbReference type="GeneID" id="97327854"/>
<evidence type="ECO:0000256" key="3">
    <source>
        <dbReference type="ARBA" id="ARBA00022692"/>
    </source>
</evidence>
<keyword evidence="2" id="KW-1003">Cell membrane</keyword>
<protein>
    <submittedName>
        <fullName evidence="8">Flp pilus assembly protein TadB</fullName>
    </submittedName>
    <submittedName>
        <fullName evidence="9">Type II secretion system protein F</fullName>
    </submittedName>
</protein>
<gene>
    <name evidence="9" type="ORF">EAI93_08715</name>
    <name evidence="8" type="ORF">ERS852456_00238</name>
</gene>
<reference evidence="9 11" key="2">
    <citation type="journal article" date="2019" name="Science, e1252229">
        <title>Invertible promoters mediate bacterial phase variation, antibiotic resistance, and host adaptation in the gut.</title>
        <authorList>
            <person name="Jiang X."/>
            <person name="Hall A.B."/>
            <person name="Arthur T.D."/>
            <person name="Plichta D.R."/>
            <person name="Covington C.T."/>
            <person name="Poyet M."/>
            <person name="Crothers J."/>
            <person name="Moses P.L."/>
            <person name="Tolonen A.C."/>
            <person name="Vlamakis H."/>
            <person name="Alm E.J."/>
            <person name="Xavier R.J."/>
        </authorList>
    </citation>
    <scope>NUCLEOTIDE SEQUENCE [LARGE SCALE GENOMIC DNA]</scope>
    <source>
        <strain evidence="9">Aa_0143</strain>
        <strain evidence="11">aa_0143</strain>
    </source>
</reference>
<dbReference type="PANTHER" id="PTHR35007">
    <property type="entry name" value="INTEGRAL MEMBRANE PROTEIN-RELATED"/>
    <property type="match status" value="1"/>
</dbReference>
<evidence type="ECO:0000313" key="8">
    <source>
        <dbReference type="EMBL" id="CUN56416.1"/>
    </source>
</evidence>
<evidence type="ECO:0000313" key="11">
    <source>
        <dbReference type="Proteomes" id="UP000292665"/>
    </source>
</evidence>
<comment type="subcellular location">
    <subcellularLocation>
        <location evidence="1">Cell membrane</location>
        <topology evidence="1">Multi-pass membrane protein</topology>
    </subcellularLocation>
</comment>
<accession>A0A173XZJ2</accession>
<reference evidence="8 10" key="1">
    <citation type="submission" date="2015-09" db="EMBL/GenBank/DDBJ databases">
        <authorList>
            <consortium name="Pathogen Informatics"/>
        </authorList>
    </citation>
    <scope>NUCLEOTIDE SEQUENCE [LARGE SCALE GENOMIC DNA]</scope>
    <source>
        <strain evidence="8 10">2789STDY5834841</strain>
    </source>
</reference>
<feature type="transmembrane region" description="Helical" evidence="6">
    <location>
        <begin position="190"/>
        <end position="209"/>
    </location>
</feature>
<evidence type="ECO:0000256" key="4">
    <source>
        <dbReference type="ARBA" id="ARBA00022989"/>
    </source>
</evidence>
<evidence type="ECO:0000259" key="7">
    <source>
        <dbReference type="Pfam" id="PF00482"/>
    </source>
</evidence>